<reference evidence="1 2" key="1">
    <citation type="submission" date="2018-02" db="EMBL/GenBank/DDBJ databases">
        <title>Comparative genomes isolates from brazilian mangrove.</title>
        <authorList>
            <person name="Araujo J.E."/>
            <person name="Taketani R.G."/>
            <person name="Silva M.C.P."/>
            <person name="Loureco M.V."/>
            <person name="Andreote F.D."/>
        </authorList>
    </citation>
    <scope>NUCLEOTIDE SEQUENCE [LARGE SCALE GENOMIC DNA]</scope>
    <source>
        <strain evidence="1 2">HEX-2 MGV</strain>
    </source>
</reference>
<dbReference type="AlphaFoldDB" id="A0A2S8FM28"/>
<evidence type="ECO:0000313" key="1">
    <source>
        <dbReference type="EMBL" id="PQO33226.1"/>
    </source>
</evidence>
<sequence>MALLTGCGSKGPETGHVSGKVTYKGKALPTGTIVFVPEKEGDLMAFAEIQQDGTYVAGTEQFGPGVPLGKHRVMISAFIDHGPEVSAESLLPEKYGSDRKSGLTADVEPGENIVDFSL</sequence>
<dbReference type="OrthoDB" id="291697at2"/>
<protein>
    <recommendedName>
        <fullName evidence="3">Carboxypeptidase regulatory-like domain-containing protein</fullName>
    </recommendedName>
</protein>
<dbReference type="Proteomes" id="UP000240009">
    <property type="component" value="Unassembled WGS sequence"/>
</dbReference>
<gene>
    <name evidence="1" type="ORF">C5Y96_10250</name>
</gene>
<organism evidence="1 2">
    <name type="scientific">Blastopirellula marina</name>
    <dbReference type="NCBI Taxonomy" id="124"/>
    <lineage>
        <taxon>Bacteria</taxon>
        <taxon>Pseudomonadati</taxon>
        <taxon>Planctomycetota</taxon>
        <taxon>Planctomycetia</taxon>
        <taxon>Pirellulales</taxon>
        <taxon>Pirellulaceae</taxon>
        <taxon>Blastopirellula</taxon>
    </lineage>
</organism>
<name>A0A2S8FM28_9BACT</name>
<dbReference type="EMBL" id="PUIA01000035">
    <property type="protein sequence ID" value="PQO33226.1"/>
    <property type="molecule type" value="Genomic_DNA"/>
</dbReference>
<evidence type="ECO:0000313" key="2">
    <source>
        <dbReference type="Proteomes" id="UP000240009"/>
    </source>
</evidence>
<proteinExistence type="predicted"/>
<comment type="caution">
    <text evidence="1">The sequence shown here is derived from an EMBL/GenBank/DDBJ whole genome shotgun (WGS) entry which is preliminary data.</text>
</comment>
<accession>A0A2S8FM28</accession>
<evidence type="ECO:0008006" key="3">
    <source>
        <dbReference type="Google" id="ProtNLM"/>
    </source>
</evidence>